<dbReference type="GO" id="GO:0043565">
    <property type="term" value="F:sequence-specific DNA binding"/>
    <property type="evidence" value="ECO:0007669"/>
    <property type="project" value="InterPro"/>
</dbReference>
<dbReference type="SUPFAM" id="SSF46689">
    <property type="entry name" value="Homeodomain-like"/>
    <property type="match status" value="1"/>
</dbReference>
<dbReference type="EMBL" id="UHIA01000003">
    <property type="protein sequence ID" value="SUO92503.1"/>
    <property type="molecule type" value="Genomic_DNA"/>
</dbReference>
<gene>
    <name evidence="2" type="primary">fis</name>
    <name evidence="2" type="ORF">NCTC10717_00586</name>
</gene>
<evidence type="ECO:0000313" key="3">
    <source>
        <dbReference type="Proteomes" id="UP000254575"/>
    </source>
</evidence>
<dbReference type="AlphaFoldDB" id="A0A380MLF3"/>
<dbReference type="Proteomes" id="UP000254575">
    <property type="component" value="Unassembled WGS sequence"/>
</dbReference>
<dbReference type="Pfam" id="PF02954">
    <property type="entry name" value="HTH_8"/>
    <property type="match status" value="1"/>
</dbReference>
<evidence type="ECO:0000259" key="1">
    <source>
        <dbReference type="Pfam" id="PF02954"/>
    </source>
</evidence>
<feature type="domain" description="DNA binding HTH" evidence="1">
    <location>
        <begin position="36"/>
        <end position="74"/>
    </location>
</feature>
<proteinExistence type="predicted"/>
<sequence length="91" mass="10393">MSSSLEQAISDSVRQYLATLEGEERAENLHALIIGECERLLIQQALYYNQNNQSHAALWLGITRNTLKKKMLEYGLYEAPLQSLPSKKRGR</sequence>
<dbReference type="Gene3D" id="1.10.10.60">
    <property type="entry name" value="Homeodomain-like"/>
    <property type="match status" value="1"/>
</dbReference>
<protein>
    <submittedName>
        <fullName evidence="2">Hin recombinational enhancer-binding protein</fullName>
    </submittedName>
</protein>
<dbReference type="InterPro" id="IPR002197">
    <property type="entry name" value="HTH_Fis"/>
</dbReference>
<organism evidence="2 3">
    <name type="scientific">Suttonella indologenes</name>
    <dbReference type="NCBI Taxonomy" id="13276"/>
    <lineage>
        <taxon>Bacteria</taxon>
        <taxon>Pseudomonadati</taxon>
        <taxon>Pseudomonadota</taxon>
        <taxon>Gammaproteobacteria</taxon>
        <taxon>Cardiobacteriales</taxon>
        <taxon>Cardiobacteriaceae</taxon>
        <taxon>Suttonella</taxon>
    </lineage>
</organism>
<dbReference type="PRINTS" id="PR01590">
    <property type="entry name" value="HTHFIS"/>
</dbReference>
<reference evidence="2 3" key="1">
    <citation type="submission" date="2018-06" db="EMBL/GenBank/DDBJ databases">
        <authorList>
            <consortium name="Pathogen Informatics"/>
            <person name="Doyle S."/>
        </authorList>
    </citation>
    <scope>NUCLEOTIDE SEQUENCE [LARGE SCALE GENOMIC DNA]</scope>
    <source>
        <strain evidence="2 3">NCTC10717</strain>
    </source>
</reference>
<name>A0A380MLF3_9GAMM</name>
<accession>A0A380MLF3</accession>
<dbReference type="InterPro" id="IPR009057">
    <property type="entry name" value="Homeodomain-like_sf"/>
</dbReference>
<keyword evidence="3" id="KW-1185">Reference proteome</keyword>
<dbReference type="PANTHER" id="PTHR47918">
    <property type="entry name" value="DNA-BINDING PROTEIN FIS"/>
    <property type="match status" value="1"/>
</dbReference>
<dbReference type="InterPro" id="IPR050207">
    <property type="entry name" value="Trans_regulatory_Fis"/>
</dbReference>
<dbReference type="RefSeq" id="WP_172459386.1">
    <property type="nucleotide sequence ID" value="NZ_UHIA01000003.1"/>
</dbReference>
<dbReference type="PANTHER" id="PTHR47918:SF1">
    <property type="entry name" value="DNA-BINDING PROTEIN FIS"/>
    <property type="match status" value="1"/>
</dbReference>
<evidence type="ECO:0000313" key="2">
    <source>
        <dbReference type="EMBL" id="SUO92503.1"/>
    </source>
</evidence>